<gene>
    <name evidence="2" type="ORF">MNOR_LOCUS6347</name>
</gene>
<evidence type="ECO:0000256" key="1">
    <source>
        <dbReference type="SAM" id="SignalP"/>
    </source>
</evidence>
<proteinExistence type="predicted"/>
<feature type="non-terminal residue" evidence="2">
    <location>
        <position position="102"/>
    </location>
</feature>
<reference evidence="2 3" key="1">
    <citation type="submission" date="2024-05" db="EMBL/GenBank/DDBJ databases">
        <authorList>
            <person name="Wallberg A."/>
        </authorList>
    </citation>
    <scope>NUCLEOTIDE SEQUENCE [LARGE SCALE GENOMIC DNA]</scope>
</reference>
<name>A0AAV2PZR0_MEGNR</name>
<sequence length="102" mass="11493">MFYGLYDTTTLLLLLLLVVGCTSTNQVKWREDHKCGNKSDPNDWKFISNIGPHGGVAECDPNSDKPCCSGWGYCGLGQWKDGSDIWEYCTCRTCTDYRPLKT</sequence>
<keyword evidence="3" id="KW-1185">Reference proteome</keyword>
<feature type="signal peptide" evidence="1">
    <location>
        <begin position="1"/>
        <end position="23"/>
    </location>
</feature>
<accession>A0AAV2PZR0</accession>
<keyword evidence="1" id="KW-0732">Signal</keyword>
<dbReference type="AlphaFoldDB" id="A0AAV2PZR0"/>
<feature type="chain" id="PRO_5043954469" evidence="1">
    <location>
        <begin position="24"/>
        <end position="102"/>
    </location>
</feature>
<protein>
    <submittedName>
        <fullName evidence="2">Uncharacterized protein</fullName>
    </submittedName>
</protein>
<comment type="caution">
    <text evidence="2">The sequence shown here is derived from an EMBL/GenBank/DDBJ whole genome shotgun (WGS) entry which is preliminary data.</text>
</comment>
<dbReference type="Proteomes" id="UP001497623">
    <property type="component" value="Unassembled WGS sequence"/>
</dbReference>
<evidence type="ECO:0000313" key="3">
    <source>
        <dbReference type="Proteomes" id="UP001497623"/>
    </source>
</evidence>
<dbReference type="EMBL" id="CAXKWB010002608">
    <property type="protein sequence ID" value="CAL4067271.1"/>
    <property type="molecule type" value="Genomic_DNA"/>
</dbReference>
<organism evidence="2 3">
    <name type="scientific">Meganyctiphanes norvegica</name>
    <name type="common">Northern krill</name>
    <name type="synonym">Thysanopoda norvegica</name>
    <dbReference type="NCBI Taxonomy" id="48144"/>
    <lineage>
        <taxon>Eukaryota</taxon>
        <taxon>Metazoa</taxon>
        <taxon>Ecdysozoa</taxon>
        <taxon>Arthropoda</taxon>
        <taxon>Crustacea</taxon>
        <taxon>Multicrustacea</taxon>
        <taxon>Malacostraca</taxon>
        <taxon>Eumalacostraca</taxon>
        <taxon>Eucarida</taxon>
        <taxon>Euphausiacea</taxon>
        <taxon>Euphausiidae</taxon>
        <taxon>Meganyctiphanes</taxon>
    </lineage>
</organism>
<evidence type="ECO:0000313" key="2">
    <source>
        <dbReference type="EMBL" id="CAL4067271.1"/>
    </source>
</evidence>